<reference evidence="1 2" key="1">
    <citation type="journal article" date="2018" name="PLoS Pathog.">
        <title>Evolution of structural diversity of trichothecenes, a family of toxins produced by plant pathogenic and entomopathogenic fungi.</title>
        <authorList>
            <person name="Proctor R.H."/>
            <person name="McCormick S.P."/>
            <person name="Kim H.S."/>
            <person name="Cardoza R.E."/>
            <person name="Stanley A.M."/>
            <person name="Lindo L."/>
            <person name="Kelly A."/>
            <person name="Brown D.W."/>
            <person name="Lee T."/>
            <person name="Vaughan M.M."/>
            <person name="Alexander N.J."/>
            <person name="Busman M."/>
            <person name="Gutierrez S."/>
        </authorList>
    </citation>
    <scope>NUCLEOTIDE SEQUENCE [LARGE SCALE GENOMIC DNA]</scope>
    <source>
        <strain evidence="1 2">NRRL 20695</strain>
    </source>
</reference>
<evidence type="ECO:0000313" key="2">
    <source>
        <dbReference type="Proteomes" id="UP000266234"/>
    </source>
</evidence>
<dbReference type="PANTHER" id="PTHR28152:SF2">
    <property type="entry name" value="N-TERMINAL OF MAOC-LIKE DEHYDRATASE DOMAIN-CONTAINING PROTEIN"/>
    <property type="match status" value="1"/>
</dbReference>
<dbReference type="PANTHER" id="PTHR28152">
    <property type="entry name" value="HYDROXYACYL-THIOESTER DEHYDRATASE TYPE 2, MITOCHONDRIAL"/>
    <property type="match status" value="1"/>
</dbReference>
<dbReference type="InterPro" id="IPR029069">
    <property type="entry name" value="HotDog_dom_sf"/>
</dbReference>
<organism evidence="1 2">
    <name type="scientific">Fusarium longipes</name>
    <dbReference type="NCBI Taxonomy" id="694270"/>
    <lineage>
        <taxon>Eukaryota</taxon>
        <taxon>Fungi</taxon>
        <taxon>Dikarya</taxon>
        <taxon>Ascomycota</taxon>
        <taxon>Pezizomycotina</taxon>
        <taxon>Sordariomycetes</taxon>
        <taxon>Hypocreomycetidae</taxon>
        <taxon>Hypocreales</taxon>
        <taxon>Nectriaceae</taxon>
        <taxon>Fusarium</taxon>
    </lineage>
</organism>
<dbReference type="InterPro" id="IPR052741">
    <property type="entry name" value="Mitochondrial_HTD2"/>
</dbReference>
<dbReference type="EMBL" id="PXOG01000228">
    <property type="protein sequence ID" value="RGP65908.1"/>
    <property type="molecule type" value="Genomic_DNA"/>
</dbReference>
<dbReference type="FunFam" id="3.10.129.10:FF:000103">
    <property type="entry name" value="WGS project CABT00000000 data, contig 2.1"/>
    <property type="match status" value="1"/>
</dbReference>
<dbReference type="SUPFAM" id="SSF54637">
    <property type="entry name" value="Thioesterase/thiol ester dehydrase-isomerase"/>
    <property type="match status" value="1"/>
</dbReference>
<dbReference type="STRING" id="694270.A0A395S0G5"/>
<proteinExistence type="predicted"/>
<dbReference type="GO" id="GO:0019171">
    <property type="term" value="F:(3R)-hydroxyacyl-[acyl-carrier-protein] dehydratase activity"/>
    <property type="evidence" value="ECO:0007669"/>
    <property type="project" value="TreeGrafter"/>
</dbReference>
<dbReference type="Proteomes" id="UP000266234">
    <property type="component" value="Unassembled WGS sequence"/>
</dbReference>
<comment type="caution">
    <text evidence="1">The sequence shown here is derived from an EMBL/GenBank/DDBJ whole genome shotgun (WGS) entry which is preliminary data.</text>
</comment>
<dbReference type="OrthoDB" id="3257538at2759"/>
<accession>A0A395S0G5</accession>
<dbReference type="AlphaFoldDB" id="A0A395S0G5"/>
<evidence type="ECO:0000313" key="1">
    <source>
        <dbReference type="EMBL" id="RGP65908.1"/>
    </source>
</evidence>
<dbReference type="Gene3D" id="3.10.129.10">
    <property type="entry name" value="Hotdog Thioesterase"/>
    <property type="match status" value="2"/>
</dbReference>
<protein>
    <submittedName>
        <fullName evidence="1">Mesaconyl-c4 hydratase</fullName>
    </submittedName>
</protein>
<dbReference type="GO" id="GO:0005739">
    <property type="term" value="C:mitochondrion"/>
    <property type="evidence" value="ECO:0007669"/>
    <property type="project" value="TreeGrafter"/>
</dbReference>
<sequence length="337" mass="37817">MSSRLRNIKATASDAASHLLDTFSNKSINRRQLIDANQLQKLALTLNRPSLDGQDVSEQPPVEGTPVPPGYHLVYFTPNGTEAELGNDGTDTTFNASAPFTRRMWAGGKMTWANDVSLRVGDYVEEKTKLLSATPKKSRSVGEMVLVEVEKEFWGPKGLALTDRRSWVFRPQIDLDAVQEAPKPLENIVRGPSVIRDIDARDKGMYVDSVNRHQLTDSGHVTRELRWSPVGLFRFSALTFNGHMIHYNQDWTRNVESHPGEVVHGPLNLINLLDYWRDIHGNGESPRGITYRALSPLYAGQTYNIRTEATKDTEDGKTWDVVVEREGTTCMKSEIIA</sequence>
<name>A0A395S0G5_9HYPO</name>
<gene>
    <name evidence="1" type="ORF">FLONG3_9040</name>
</gene>
<keyword evidence="2" id="KW-1185">Reference proteome</keyword>